<dbReference type="EMBL" id="CP113836">
    <property type="protein sequence ID" value="WAL68866.1"/>
    <property type="molecule type" value="Genomic_DNA"/>
</dbReference>
<dbReference type="PANTHER" id="PTHR41913">
    <property type="entry name" value="DUF1684 DOMAIN-CONTAINING PROTEIN"/>
    <property type="match status" value="1"/>
</dbReference>
<sequence length="270" mass="29609">MTTREIDRVAFAGQWRQWHADHEKRLADPHGFLAITSIRWLTETPERFEDAPGTWSAGRDGVTVVLDEGEELVVDGVVVHGRHEFGVIPERGGVFAGFGDAVAEVAKRGGHHILRPRHPDHALRTRFHGVPAYTPDPAWALPGRFLAYDTPRAVTVGAVAEGLQHVYQAPGEIEFEFGGRTHRLTAFNGHTPGSLFVLFTDRTSGVTTYPANRSLALDAPAPDGTVTLDFNRATNLPCAYTDFATCPLPPAENRLPFAVEAGEKLPYERS</sequence>
<organism evidence="1 2">
    <name type="scientific">Amycolatopsis cynarae</name>
    <dbReference type="NCBI Taxonomy" id="2995223"/>
    <lineage>
        <taxon>Bacteria</taxon>
        <taxon>Bacillati</taxon>
        <taxon>Actinomycetota</taxon>
        <taxon>Actinomycetes</taxon>
        <taxon>Pseudonocardiales</taxon>
        <taxon>Pseudonocardiaceae</taxon>
        <taxon>Amycolatopsis</taxon>
    </lineage>
</organism>
<name>A0ABY7BD80_9PSEU</name>
<evidence type="ECO:0000313" key="1">
    <source>
        <dbReference type="EMBL" id="WAL68866.1"/>
    </source>
</evidence>
<reference evidence="1" key="1">
    <citation type="submission" date="2022-11" db="EMBL/GenBank/DDBJ databases">
        <authorList>
            <person name="Mo P."/>
        </authorList>
    </citation>
    <scope>NUCLEOTIDE SEQUENCE</scope>
    <source>
        <strain evidence="1">HUAS 11-8</strain>
    </source>
</reference>
<dbReference type="Proteomes" id="UP001163203">
    <property type="component" value="Chromosome"/>
</dbReference>
<keyword evidence="2" id="KW-1185">Reference proteome</keyword>
<evidence type="ECO:0000313" key="2">
    <source>
        <dbReference type="Proteomes" id="UP001163203"/>
    </source>
</evidence>
<accession>A0ABY7BD80</accession>
<gene>
    <name evidence="1" type="ORF">ORV05_14215</name>
</gene>
<dbReference type="SUPFAM" id="SSF56281">
    <property type="entry name" value="Metallo-hydrolase/oxidoreductase"/>
    <property type="match status" value="1"/>
</dbReference>
<dbReference type="Pfam" id="PF07920">
    <property type="entry name" value="DUF1684"/>
    <property type="match status" value="1"/>
</dbReference>
<proteinExistence type="predicted"/>
<protein>
    <submittedName>
        <fullName evidence="1">DUF1684 domain-containing protein</fullName>
    </submittedName>
</protein>
<dbReference type="InterPro" id="IPR036866">
    <property type="entry name" value="RibonucZ/Hydroxyglut_hydro"/>
</dbReference>
<dbReference type="InterPro" id="IPR012467">
    <property type="entry name" value="DUF1684"/>
</dbReference>
<dbReference type="PANTHER" id="PTHR41913:SF1">
    <property type="entry name" value="DUF1684 DOMAIN-CONTAINING PROTEIN"/>
    <property type="match status" value="1"/>
</dbReference>
<dbReference type="RefSeq" id="WP_268758958.1">
    <property type="nucleotide sequence ID" value="NZ_CP113836.1"/>
</dbReference>